<dbReference type="PANTHER" id="PTHR10890:SF3">
    <property type="entry name" value="CYSTEINE--TRNA LIGASE, CYTOPLASMIC"/>
    <property type="match status" value="1"/>
</dbReference>
<evidence type="ECO:0000256" key="9">
    <source>
        <dbReference type="ARBA" id="ARBA00022840"/>
    </source>
</evidence>
<dbReference type="GO" id="GO:0005829">
    <property type="term" value="C:cytosol"/>
    <property type="evidence" value="ECO:0007669"/>
    <property type="project" value="TreeGrafter"/>
</dbReference>
<keyword evidence="11 13" id="KW-0030">Aminoacyl-tRNA synthetase</keyword>
<dbReference type="InterPro" id="IPR024909">
    <property type="entry name" value="Cys-tRNA/MSH_ligase"/>
</dbReference>
<evidence type="ECO:0000256" key="7">
    <source>
        <dbReference type="ARBA" id="ARBA00022741"/>
    </source>
</evidence>
<evidence type="ECO:0000256" key="6">
    <source>
        <dbReference type="ARBA" id="ARBA00022723"/>
    </source>
</evidence>
<feature type="binding site" evidence="13">
    <location>
        <position position="236"/>
    </location>
    <ligand>
        <name>Zn(2+)</name>
        <dbReference type="ChEBI" id="CHEBI:29105"/>
    </ligand>
</feature>
<evidence type="ECO:0000256" key="11">
    <source>
        <dbReference type="ARBA" id="ARBA00023146"/>
    </source>
</evidence>
<keyword evidence="16" id="KW-1185">Reference proteome</keyword>
<keyword evidence="9 13" id="KW-0067">ATP-binding</keyword>
<dbReference type="InterPro" id="IPR032678">
    <property type="entry name" value="tRNA-synt_1_cat_dom"/>
</dbReference>
<dbReference type="GO" id="GO:0005524">
    <property type="term" value="F:ATP binding"/>
    <property type="evidence" value="ECO:0007669"/>
    <property type="project" value="UniProtKB-UniRule"/>
</dbReference>
<keyword evidence="8 13" id="KW-0862">Zinc</keyword>
<dbReference type="InterPro" id="IPR009080">
    <property type="entry name" value="tRNAsynth_Ia_anticodon-bd"/>
</dbReference>
<dbReference type="OrthoDB" id="9815130at2"/>
<feature type="short sequence motif" description="'HIGH' region" evidence="13">
    <location>
        <begin position="31"/>
        <end position="41"/>
    </location>
</feature>
<comment type="subunit">
    <text evidence="3 13">Monomer.</text>
</comment>
<dbReference type="InterPro" id="IPR014729">
    <property type="entry name" value="Rossmann-like_a/b/a_fold"/>
</dbReference>
<dbReference type="Pfam" id="PF01406">
    <property type="entry name" value="tRNA-synt_1e"/>
    <property type="match status" value="1"/>
</dbReference>
<protein>
    <recommendedName>
        <fullName evidence="13">Cysteine--tRNA ligase</fullName>
        <ecNumber evidence="13">6.1.1.16</ecNumber>
    </recommendedName>
    <alternativeName>
        <fullName evidence="13">Cysteinyl-tRNA synthetase</fullName>
        <shortName evidence="13">CysRS</shortName>
    </alternativeName>
</protein>
<dbReference type="InterPro" id="IPR015803">
    <property type="entry name" value="Cys-tRNA-ligase"/>
</dbReference>
<feature type="binding site" evidence="13">
    <location>
        <position position="272"/>
    </location>
    <ligand>
        <name>ATP</name>
        <dbReference type="ChEBI" id="CHEBI:30616"/>
    </ligand>
</feature>
<dbReference type="GO" id="GO:0004817">
    <property type="term" value="F:cysteine-tRNA ligase activity"/>
    <property type="evidence" value="ECO:0007669"/>
    <property type="project" value="UniProtKB-UniRule"/>
</dbReference>
<evidence type="ECO:0000256" key="10">
    <source>
        <dbReference type="ARBA" id="ARBA00022917"/>
    </source>
</evidence>
<proteinExistence type="inferred from homology"/>
<dbReference type="STRING" id="86105.NF27_HS00280"/>
<keyword evidence="6 13" id="KW-0479">Metal-binding</keyword>
<dbReference type="GO" id="GO:0008270">
    <property type="term" value="F:zinc ion binding"/>
    <property type="evidence" value="ECO:0007669"/>
    <property type="project" value="UniProtKB-UniRule"/>
</dbReference>
<dbReference type="Gene3D" id="1.20.120.1910">
    <property type="entry name" value="Cysteine-tRNA ligase, C-terminal anti-codon recognition domain"/>
    <property type="match status" value="1"/>
</dbReference>
<keyword evidence="4 13" id="KW-0963">Cytoplasm</keyword>
<name>A0A0C1MX15_9RICK</name>
<keyword evidence="5 13" id="KW-0436">Ligase</keyword>
<evidence type="ECO:0000256" key="8">
    <source>
        <dbReference type="ARBA" id="ARBA00022833"/>
    </source>
</evidence>
<evidence type="ECO:0000256" key="1">
    <source>
        <dbReference type="ARBA" id="ARBA00004496"/>
    </source>
</evidence>
<dbReference type="AlphaFoldDB" id="A0A0C1MX15"/>
<dbReference type="PRINTS" id="PR00983">
    <property type="entry name" value="TRNASYNTHCYS"/>
</dbReference>
<dbReference type="NCBIfam" id="TIGR00435">
    <property type="entry name" value="cysS"/>
    <property type="match status" value="1"/>
</dbReference>
<comment type="similarity">
    <text evidence="2 13">Belongs to the class-I aminoacyl-tRNA synthetase family.</text>
</comment>
<comment type="cofactor">
    <cofactor evidence="13">
        <name>Zn(2+)</name>
        <dbReference type="ChEBI" id="CHEBI:29105"/>
    </cofactor>
    <text evidence="13">Binds 1 zinc ion per subunit.</text>
</comment>
<organism evidence="15 16">
    <name type="scientific">Candidatus Jidaibacter acanthamoebae</name>
    <dbReference type="NCBI Taxonomy" id="86105"/>
    <lineage>
        <taxon>Bacteria</taxon>
        <taxon>Pseudomonadati</taxon>
        <taxon>Pseudomonadota</taxon>
        <taxon>Alphaproteobacteria</taxon>
        <taxon>Rickettsiales</taxon>
        <taxon>Candidatus Midichloriaceae</taxon>
        <taxon>Candidatus Jidaibacter</taxon>
    </lineage>
</organism>
<comment type="subcellular location">
    <subcellularLocation>
        <location evidence="1 13">Cytoplasm</location>
    </subcellularLocation>
</comment>
<comment type="catalytic activity">
    <reaction evidence="12 13">
        <text>tRNA(Cys) + L-cysteine + ATP = L-cysteinyl-tRNA(Cys) + AMP + diphosphate</text>
        <dbReference type="Rhea" id="RHEA:17773"/>
        <dbReference type="Rhea" id="RHEA-COMP:9661"/>
        <dbReference type="Rhea" id="RHEA-COMP:9679"/>
        <dbReference type="ChEBI" id="CHEBI:30616"/>
        <dbReference type="ChEBI" id="CHEBI:33019"/>
        <dbReference type="ChEBI" id="CHEBI:35235"/>
        <dbReference type="ChEBI" id="CHEBI:78442"/>
        <dbReference type="ChEBI" id="CHEBI:78517"/>
        <dbReference type="ChEBI" id="CHEBI:456215"/>
        <dbReference type="EC" id="6.1.1.16"/>
    </reaction>
</comment>
<evidence type="ECO:0000256" key="5">
    <source>
        <dbReference type="ARBA" id="ARBA00022598"/>
    </source>
</evidence>
<dbReference type="PATRIC" id="fig|86105.3.peg.1737"/>
<evidence type="ECO:0000256" key="4">
    <source>
        <dbReference type="ARBA" id="ARBA00022490"/>
    </source>
</evidence>
<keyword evidence="10 13" id="KW-0648">Protein biosynthesis</keyword>
<feature type="short sequence motif" description="'KMSKS' region" evidence="13">
    <location>
        <begin position="269"/>
        <end position="273"/>
    </location>
</feature>
<gene>
    <name evidence="15" type="primary">cysS_2</name>
    <name evidence="13" type="synonym">cysS</name>
    <name evidence="15" type="ORF">NF27_HS00280</name>
</gene>
<evidence type="ECO:0000256" key="3">
    <source>
        <dbReference type="ARBA" id="ARBA00011245"/>
    </source>
</evidence>
<dbReference type="CDD" id="cd00672">
    <property type="entry name" value="CysRS_core"/>
    <property type="match status" value="1"/>
</dbReference>
<dbReference type="Proteomes" id="UP000031258">
    <property type="component" value="Unassembled WGS sequence"/>
</dbReference>
<accession>A0A0C1MX15</accession>
<dbReference type="EC" id="6.1.1.16" evidence="13"/>
<dbReference type="GO" id="GO:0006423">
    <property type="term" value="P:cysteinyl-tRNA aminoacylation"/>
    <property type="evidence" value="ECO:0007669"/>
    <property type="project" value="UniProtKB-UniRule"/>
</dbReference>
<dbReference type="PANTHER" id="PTHR10890">
    <property type="entry name" value="CYSTEINYL-TRNA SYNTHETASE"/>
    <property type="match status" value="1"/>
</dbReference>
<evidence type="ECO:0000313" key="15">
    <source>
        <dbReference type="EMBL" id="KIE04441.1"/>
    </source>
</evidence>
<evidence type="ECO:0000313" key="16">
    <source>
        <dbReference type="Proteomes" id="UP000031258"/>
    </source>
</evidence>
<dbReference type="FunFam" id="3.40.50.620:FF:000068">
    <property type="entry name" value="Cysteine--tRNA ligase"/>
    <property type="match status" value="1"/>
</dbReference>
<dbReference type="HAMAP" id="MF_00041">
    <property type="entry name" value="Cys_tRNA_synth"/>
    <property type="match status" value="1"/>
</dbReference>
<dbReference type="EMBL" id="JSWE01000186">
    <property type="protein sequence ID" value="KIE04441.1"/>
    <property type="molecule type" value="Genomic_DNA"/>
</dbReference>
<keyword evidence="7 13" id="KW-0547">Nucleotide-binding</keyword>
<evidence type="ECO:0000256" key="2">
    <source>
        <dbReference type="ARBA" id="ARBA00005594"/>
    </source>
</evidence>
<feature type="domain" description="tRNA synthetases class I catalytic" evidence="14">
    <location>
        <begin position="18"/>
        <end position="317"/>
    </location>
</feature>
<dbReference type="Gene3D" id="3.40.50.620">
    <property type="entry name" value="HUPs"/>
    <property type="match status" value="1"/>
</dbReference>
<feature type="binding site" evidence="13">
    <location>
        <position position="29"/>
    </location>
    <ligand>
        <name>Zn(2+)</name>
        <dbReference type="ChEBI" id="CHEBI:29105"/>
    </ligand>
</feature>
<evidence type="ECO:0000259" key="14">
    <source>
        <dbReference type="Pfam" id="PF01406"/>
    </source>
</evidence>
<sequence length="445" mass="50728">MSIFLINTLTKVKEEFIPIDPLHVKMYVCGPTVYDRPHLGNARSAVVFDTLYRLLKKVYPKVTFVRNITDVDDKIITASELNKEDISSLTTRITKYYHEDIAAISCVPPTIEPRATAHIQEMIEMIESLIKQGFAYPVEGHVLFNIESFEGYGKLSRRSVEEMIAGARVEVAPFKKHPADFVLWKPAKENEYHASFESPWGRGRPGWHIECSAMSKKHLGNTFDIHGGGIDLTFPHHENEIAQSVCANNSVEFARYWVHNGFLTVDGEKMSKSLNNFKTVREALNEGIEGTVLRYFYLTTHYRKPQDFTQKAIDDAKKAVERFRNVLSKFNKEDSDSTATLEVTEDLKDDLNTPAALARLHGYADQFFKGNETMALHLYRNAEFLGLNLLKDVEAIPVEIIKLANERMQAKAEKNWQLADSLRGEIERKGYTIKDTKGTFEISKL</sequence>
<evidence type="ECO:0000256" key="13">
    <source>
        <dbReference type="HAMAP-Rule" id="MF_00041"/>
    </source>
</evidence>
<evidence type="ECO:0000256" key="12">
    <source>
        <dbReference type="ARBA" id="ARBA00047398"/>
    </source>
</evidence>
<reference evidence="15 16" key="1">
    <citation type="submission" date="2014-11" db="EMBL/GenBank/DDBJ databases">
        <title>A Rickettsiales Symbiont of Amoebae With Ancient Features.</title>
        <authorList>
            <person name="Schulz F."/>
            <person name="Martijn J."/>
            <person name="Wascher F."/>
            <person name="Kostanjsek R."/>
            <person name="Ettema T.J."/>
            <person name="Horn M."/>
        </authorList>
    </citation>
    <scope>NUCLEOTIDE SEQUENCE [LARGE SCALE GENOMIC DNA]</scope>
    <source>
        <strain evidence="15 16">UWC36</strain>
    </source>
</reference>
<dbReference type="RefSeq" id="WP_039458572.1">
    <property type="nucleotide sequence ID" value="NZ_JSWE01000186.1"/>
</dbReference>
<feature type="binding site" evidence="13">
    <location>
        <position position="211"/>
    </location>
    <ligand>
        <name>Zn(2+)</name>
        <dbReference type="ChEBI" id="CHEBI:29105"/>
    </ligand>
</feature>
<comment type="caution">
    <text evidence="15">The sequence shown here is derived from an EMBL/GenBank/DDBJ whole genome shotgun (WGS) entry which is preliminary data.</text>
</comment>
<feature type="binding site" evidence="13">
    <location>
        <position position="240"/>
    </location>
    <ligand>
        <name>Zn(2+)</name>
        <dbReference type="ChEBI" id="CHEBI:29105"/>
    </ligand>
</feature>
<dbReference type="SUPFAM" id="SSF47323">
    <property type="entry name" value="Anticodon-binding domain of a subclass of class I aminoacyl-tRNA synthetases"/>
    <property type="match status" value="1"/>
</dbReference>
<dbReference type="SUPFAM" id="SSF52374">
    <property type="entry name" value="Nucleotidylyl transferase"/>
    <property type="match status" value="1"/>
</dbReference>